<feature type="transmembrane region" description="Helical" evidence="6">
    <location>
        <begin position="44"/>
        <end position="74"/>
    </location>
</feature>
<sequence>MKLLQFYTAIRDKWWGLPLFLPSLLLPIFDRVNTYAHVSAGDVILFYLPLALMVAMMIFFSWAALPGIALGIFLRKFPQVGLFETLAIILQFIITVVLSWGGHRLFVPRRNNIAHGDFSTMFSRLFWQVFCPATIGLVLFQFSAFVGLYGSRLSMVGVMPFNISTLINYQALLVGNLVGVPLFYLIIRLIRNPLYIRSYVSKLKLQIDSKVTKKEIFFWALILLILMALLCVPLNINSSIFNTNYTLSLLLPVMLWGAMRYGYKLVSLIWAIVLIIIIHNYQNYMPYYSGYDTQLTITSSSYLVFTFIVYYLAVLATRQRTVVRRARRLLYVDPLVHLPNVRALNRDLKQAQWSALCFLRVPGIDQLVKKYGIMLRIHYKQKLSHWLKPLLAPGEHVYHLSGNDLLLRLNPELHQQHIEALDNHIKQFHFIWDGMPLRLQVGVGYCYVRSPVNHIWLLLGELSTVAELSIATNEPESLQRRGAAYLQRDLKDKVATMNRLQQALEHGHFSLMAQPIAGVRGDVYHEVLLRMRDENEGTIDPEVFLPVAHEFGLASSIDLWVIEHTLQFMAQNREKMPARRFAINLSPTSICRARLPKEVSQLLSKYQIEAWQLIFEVTESSALTNIEQALLTLGQLQQLGCQIAIDDFGTGYASYARLRNVNADILKIDGSFIRNIVSNSLDYQIVASICHLARMKKMLVVAEYVESEEIRSAVASLGIDYMQGKLIGEARPLTATLEDQVPVAGT</sequence>
<evidence type="ECO:0000259" key="7">
    <source>
        <dbReference type="PROSITE" id="PS50883"/>
    </source>
</evidence>
<dbReference type="InterPro" id="IPR029787">
    <property type="entry name" value="Nucleotide_cyclase"/>
</dbReference>
<accession>A0A6L6IMB4</accession>
<dbReference type="PROSITE" id="PS50883">
    <property type="entry name" value="EAL"/>
    <property type="match status" value="1"/>
</dbReference>
<evidence type="ECO:0000256" key="2">
    <source>
        <dbReference type="ARBA" id="ARBA00022475"/>
    </source>
</evidence>
<comment type="caution">
    <text evidence="8">The sequence shown here is derived from an EMBL/GenBank/DDBJ whole genome shotgun (WGS) entry which is preliminary data.</text>
</comment>
<dbReference type="GO" id="GO:0071111">
    <property type="term" value="F:cyclic-guanylate-specific phosphodiesterase activity"/>
    <property type="evidence" value="ECO:0007669"/>
    <property type="project" value="InterPro"/>
</dbReference>
<keyword evidence="4 6" id="KW-1133">Transmembrane helix</keyword>
<feature type="transmembrane region" description="Helical" evidence="6">
    <location>
        <begin position="301"/>
        <end position="318"/>
    </location>
</feature>
<organism evidence="8 9">
    <name type="scientific">Intestinirhabdus alba</name>
    <dbReference type="NCBI Taxonomy" id="2899544"/>
    <lineage>
        <taxon>Bacteria</taxon>
        <taxon>Pseudomonadati</taxon>
        <taxon>Pseudomonadota</taxon>
        <taxon>Gammaproteobacteria</taxon>
        <taxon>Enterobacterales</taxon>
        <taxon>Enterobacteriaceae</taxon>
        <taxon>Intestinirhabdus</taxon>
    </lineage>
</organism>
<dbReference type="InterPro" id="IPR043128">
    <property type="entry name" value="Rev_trsase/Diguanyl_cyclase"/>
</dbReference>
<evidence type="ECO:0000256" key="3">
    <source>
        <dbReference type="ARBA" id="ARBA00022692"/>
    </source>
</evidence>
<evidence type="ECO:0000256" key="1">
    <source>
        <dbReference type="ARBA" id="ARBA00004651"/>
    </source>
</evidence>
<dbReference type="Proteomes" id="UP000477739">
    <property type="component" value="Unassembled WGS sequence"/>
</dbReference>
<dbReference type="SMART" id="SM00267">
    <property type="entry name" value="GGDEF"/>
    <property type="match status" value="1"/>
</dbReference>
<feature type="transmembrane region" description="Helical" evidence="6">
    <location>
        <begin position="169"/>
        <end position="187"/>
    </location>
</feature>
<dbReference type="RefSeq" id="WP_155107518.1">
    <property type="nucleotide sequence ID" value="NZ_WMJZ01000006.1"/>
</dbReference>
<dbReference type="Pfam" id="PF05231">
    <property type="entry name" value="MASE1"/>
    <property type="match status" value="1"/>
</dbReference>
<evidence type="ECO:0000256" key="6">
    <source>
        <dbReference type="SAM" id="Phobius"/>
    </source>
</evidence>
<name>A0A6L6IMB4_9ENTR</name>
<dbReference type="InterPro" id="IPR001633">
    <property type="entry name" value="EAL_dom"/>
</dbReference>
<dbReference type="SUPFAM" id="SSF141868">
    <property type="entry name" value="EAL domain-like"/>
    <property type="match status" value="1"/>
</dbReference>
<dbReference type="CDD" id="cd01948">
    <property type="entry name" value="EAL"/>
    <property type="match status" value="1"/>
</dbReference>
<comment type="subcellular location">
    <subcellularLocation>
        <location evidence="1">Cell membrane</location>
        <topology evidence="1">Multi-pass membrane protein</topology>
    </subcellularLocation>
</comment>
<keyword evidence="5 6" id="KW-0472">Membrane</keyword>
<dbReference type="Gene3D" id="3.20.20.450">
    <property type="entry name" value="EAL domain"/>
    <property type="match status" value="1"/>
</dbReference>
<dbReference type="PANTHER" id="PTHR33121">
    <property type="entry name" value="CYCLIC DI-GMP PHOSPHODIESTERASE PDEF"/>
    <property type="match status" value="1"/>
</dbReference>
<evidence type="ECO:0000313" key="9">
    <source>
        <dbReference type="Proteomes" id="UP000477739"/>
    </source>
</evidence>
<dbReference type="PANTHER" id="PTHR33121:SF64">
    <property type="entry name" value="CYCLIC DI-GMP PHOSPHODIESTERASE PDEF"/>
    <property type="match status" value="1"/>
</dbReference>
<feature type="transmembrane region" description="Helical" evidence="6">
    <location>
        <begin position="216"/>
        <end position="236"/>
    </location>
</feature>
<evidence type="ECO:0000256" key="5">
    <source>
        <dbReference type="ARBA" id="ARBA00023136"/>
    </source>
</evidence>
<dbReference type="EMBL" id="WMJZ01000006">
    <property type="protein sequence ID" value="MTH45873.1"/>
    <property type="molecule type" value="Genomic_DNA"/>
</dbReference>
<dbReference type="SUPFAM" id="SSF55073">
    <property type="entry name" value="Nucleotide cyclase"/>
    <property type="match status" value="1"/>
</dbReference>
<dbReference type="SMART" id="SM00052">
    <property type="entry name" value="EAL"/>
    <property type="match status" value="1"/>
</dbReference>
<dbReference type="Gene3D" id="3.30.70.270">
    <property type="match status" value="1"/>
</dbReference>
<keyword evidence="3 6" id="KW-0812">Transmembrane</keyword>
<dbReference type="AlphaFoldDB" id="A0A6L6IMB4"/>
<dbReference type="InterPro" id="IPR050706">
    <property type="entry name" value="Cyclic-di-GMP_PDE-like"/>
</dbReference>
<feature type="transmembrane region" description="Helical" evidence="6">
    <location>
        <begin position="126"/>
        <end position="149"/>
    </location>
</feature>
<feature type="domain" description="EAL" evidence="7">
    <location>
        <begin position="493"/>
        <end position="744"/>
    </location>
</feature>
<evidence type="ECO:0000313" key="8">
    <source>
        <dbReference type="EMBL" id="MTH45873.1"/>
    </source>
</evidence>
<dbReference type="GO" id="GO:0005886">
    <property type="term" value="C:plasma membrane"/>
    <property type="evidence" value="ECO:0007669"/>
    <property type="project" value="UniProtKB-SubCell"/>
</dbReference>
<dbReference type="InterPro" id="IPR007895">
    <property type="entry name" value="MASE1"/>
</dbReference>
<dbReference type="Pfam" id="PF00563">
    <property type="entry name" value="EAL"/>
    <property type="match status" value="1"/>
</dbReference>
<keyword evidence="2" id="KW-1003">Cell membrane</keyword>
<proteinExistence type="predicted"/>
<feature type="transmembrane region" description="Helical" evidence="6">
    <location>
        <begin position="86"/>
        <end position="106"/>
    </location>
</feature>
<reference evidence="8 9" key="1">
    <citation type="submission" date="2019-11" db="EMBL/GenBank/DDBJ databases">
        <title>Escherichia alba sp. nov. isolated from the gut of plastic-eating superworms Zophobas atratus.</title>
        <authorList>
            <person name="Yang Y."/>
        </authorList>
    </citation>
    <scope>NUCLEOTIDE SEQUENCE [LARGE SCALE GENOMIC DNA]</scope>
    <source>
        <strain evidence="9">BIT-B35</strain>
    </source>
</reference>
<dbReference type="InterPro" id="IPR000160">
    <property type="entry name" value="GGDEF_dom"/>
</dbReference>
<feature type="transmembrane region" description="Helical" evidence="6">
    <location>
        <begin position="265"/>
        <end position="281"/>
    </location>
</feature>
<protein>
    <submittedName>
        <fullName evidence="8">EAL domain-containing protein</fullName>
    </submittedName>
</protein>
<dbReference type="InterPro" id="IPR035919">
    <property type="entry name" value="EAL_sf"/>
</dbReference>
<dbReference type="OrthoDB" id="5900110at2"/>
<gene>
    <name evidence="8" type="ORF">GJV78_06260</name>
</gene>
<evidence type="ECO:0000256" key="4">
    <source>
        <dbReference type="ARBA" id="ARBA00022989"/>
    </source>
</evidence>
<keyword evidence="9" id="KW-1185">Reference proteome</keyword>